<proteinExistence type="inferred from homology"/>
<evidence type="ECO:0000256" key="5">
    <source>
        <dbReference type="ARBA" id="ARBA00048542"/>
    </source>
</evidence>
<dbReference type="InterPro" id="IPR023048">
    <property type="entry name" value="NADH:quinone_OxRdtase_FMN_depd"/>
</dbReference>
<comment type="catalytic activity">
    <reaction evidence="5">
        <text>N,N-dimethyl-1,4-phenylenediamine + anthranilate + 2 NAD(+) = 2-(4-dimethylaminophenyl)diazenylbenzoate + 2 NADH + 2 H(+)</text>
        <dbReference type="Rhea" id="RHEA:55872"/>
        <dbReference type="ChEBI" id="CHEBI:15378"/>
        <dbReference type="ChEBI" id="CHEBI:15783"/>
        <dbReference type="ChEBI" id="CHEBI:16567"/>
        <dbReference type="ChEBI" id="CHEBI:57540"/>
        <dbReference type="ChEBI" id="CHEBI:57945"/>
        <dbReference type="ChEBI" id="CHEBI:71579"/>
        <dbReference type="EC" id="1.7.1.17"/>
    </reaction>
    <physiologicalReaction direction="right-to-left" evidence="5">
        <dbReference type="Rhea" id="RHEA:55874"/>
    </physiologicalReaction>
</comment>
<organism evidence="8 9">
    <name type="scientific">Litchfieldia salsa</name>
    <dbReference type="NCBI Taxonomy" id="930152"/>
    <lineage>
        <taxon>Bacteria</taxon>
        <taxon>Bacillati</taxon>
        <taxon>Bacillota</taxon>
        <taxon>Bacilli</taxon>
        <taxon>Bacillales</taxon>
        <taxon>Bacillaceae</taxon>
        <taxon>Litchfieldia</taxon>
    </lineage>
</organism>
<feature type="domain" description="Flavodoxin-like fold" evidence="7">
    <location>
        <begin position="38"/>
        <end position="241"/>
    </location>
</feature>
<dbReference type="GO" id="GO:0016655">
    <property type="term" value="F:oxidoreductase activity, acting on NAD(P)H, quinone or similar compound as acceptor"/>
    <property type="evidence" value="ECO:0007669"/>
    <property type="project" value="InterPro"/>
</dbReference>
<evidence type="ECO:0000256" key="3">
    <source>
        <dbReference type="ARBA" id="ARBA00023002"/>
    </source>
</evidence>
<sequence>MSYYFLKLFFSRKVYYFNANKNYTVQKRKLREEGIYLTKVLYITAHPHDDTQSYSMAVGKAFKDTYEEVNPNDEIVHLDLYREDIPQIDVDVFSGWGKLQTGKGFDELSTEEKAKVGRLSELCEQFISADKYVFVTPLWNFSFPPVMKAYVDAVSVAGKTFKYTENGPVGLLNDKKALHIQARGGIYSEGPAAEMEMGHRYLSIMMQFYGVPSFEGLFVEGHAAMPDKAKEIKENAIARAKDFAHNF</sequence>
<comment type="similarity">
    <text evidence="6">Belongs to the azoreductase type 1 family.</text>
</comment>
<dbReference type="GO" id="GO:0010181">
    <property type="term" value="F:FMN binding"/>
    <property type="evidence" value="ECO:0007669"/>
    <property type="project" value="UniProtKB-UniRule"/>
</dbReference>
<dbReference type="GO" id="GO:0016652">
    <property type="term" value="F:oxidoreductase activity, acting on NAD(P)H as acceptor"/>
    <property type="evidence" value="ECO:0007669"/>
    <property type="project" value="UniProtKB-UniRule"/>
</dbReference>
<dbReference type="EC" id="1.6.5.-" evidence="6"/>
<gene>
    <name evidence="6" type="primary">azoR</name>
    <name evidence="8" type="ORF">SAMN05216565_11561</name>
</gene>
<keyword evidence="1 6" id="KW-0285">Flavoprotein</keyword>
<dbReference type="GO" id="GO:0009055">
    <property type="term" value="F:electron transfer activity"/>
    <property type="evidence" value="ECO:0007669"/>
    <property type="project" value="UniProtKB-UniRule"/>
</dbReference>
<evidence type="ECO:0000313" key="8">
    <source>
        <dbReference type="EMBL" id="SDP93905.1"/>
    </source>
</evidence>
<name>A0A1H0WTZ2_9BACI</name>
<dbReference type="Pfam" id="PF02525">
    <property type="entry name" value="Flavodoxin_2"/>
    <property type="match status" value="1"/>
</dbReference>
<dbReference type="EMBL" id="FNJU01000015">
    <property type="protein sequence ID" value="SDP93905.1"/>
    <property type="molecule type" value="Genomic_DNA"/>
</dbReference>
<accession>A0A1H0WTZ2</accession>
<dbReference type="InterPro" id="IPR003680">
    <property type="entry name" value="Flavodoxin_fold"/>
</dbReference>
<comment type="catalytic activity">
    <reaction evidence="6">
        <text>2 a quinone + NADH + H(+) = 2 a 1,4-benzosemiquinone + NAD(+)</text>
        <dbReference type="Rhea" id="RHEA:65952"/>
        <dbReference type="ChEBI" id="CHEBI:15378"/>
        <dbReference type="ChEBI" id="CHEBI:57540"/>
        <dbReference type="ChEBI" id="CHEBI:57945"/>
        <dbReference type="ChEBI" id="CHEBI:132124"/>
        <dbReference type="ChEBI" id="CHEBI:134225"/>
    </reaction>
</comment>
<comment type="function">
    <text evidence="6">Quinone reductase that provides resistance to thiol-specific stress caused by electrophilic quinones.</text>
</comment>
<dbReference type="EC" id="1.7.1.17" evidence="6"/>
<evidence type="ECO:0000256" key="6">
    <source>
        <dbReference type="HAMAP-Rule" id="MF_01216"/>
    </source>
</evidence>
<evidence type="ECO:0000256" key="4">
    <source>
        <dbReference type="ARBA" id="ARBA00023027"/>
    </source>
</evidence>
<keyword evidence="2 6" id="KW-0288">FMN</keyword>
<evidence type="ECO:0000256" key="2">
    <source>
        <dbReference type="ARBA" id="ARBA00022643"/>
    </source>
</evidence>
<reference evidence="8" key="1">
    <citation type="submission" date="2016-10" db="EMBL/GenBank/DDBJ databases">
        <authorList>
            <person name="de Groot N.N."/>
        </authorList>
    </citation>
    <scope>NUCLEOTIDE SEQUENCE [LARGE SCALE GENOMIC DNA]</scope>
    <source>
        <strain evidence="8">IBRC-M10078</strain>
    </source>
</reference>
<comment type="cofactor">
    <cofactor evidence="6">
        <name>FMN</name>
        <dbReference type="ChEBI" id="CHEBI:58210"/>
    </cofactor>
    <text evidence="6">Binds 1 FMN per subunit.</text>
</comment>
<comment type="function">
    <text evidence="6">Also exhibits azoreductase activity. Catalyzes the reductive cleavage of the azo bond in aromatic azo compounds to the corresponding amines.</text>
</comment>
<dbReference type="AlphaFoldDB" id="A0A1H0WTZ2"/>
<dbReference type="InterPro" id="IPR050104">
    <property type="entry name" value="FMN-dep_NADH:Q_OxRdtase_AzoR1"/>
</dbReference>
<feature type="binding site" evidence="6">
    <location>
        <begin position="53"/>
        <end position="55"/>
    </location>
    <ligand>
        <name>FMN</name>
        <dbReference type="ChEBI" id="CHEBI:58210"/>
    </ligand>
</feature>
<comment type="subunit">
    <text evidence="6">Homodimer.</text>
</comment>
<dbReference type="Proteomes" id="UP000199159">
    <property type="component" value="Unassembled WGS sequence"/>
</dbReference>
<keyword evidence="3 6" id="KW-0560">Oxidoreductase</keyword>
<protein>
    <recommendedName>
        <fullName evidence="6">FMN dependent NADH:quinone oxidoreductase</fullName>
        <ecNumber evidence="6">1.6.5.-</ecNumber>
    </recommendedName>
    <alternativeName>
        <fullName evidence="6">Azo-dye reductase</fullName>
    </alternativeName>
    <alternativeName>
        <fullName evidence="6">FMN-dependent NADH-azo compound oxidoreductase</fullName>
    </alternativeName>
    <alternativeName>
        <fullName evidence="6">FMN-dependent NADH-azoreductase</fullName>
        <ecNumber evidence="6">1.7.1.17</ecNumber>
    </alternativeName>
</protein>
<dbReference type="PANTHER" id="PTHR43741">
    <property type="entry name" value="FMN-DEPENDENT NADH-AZOREDUCTASE 1"/>
    <property type="match status" value="1"/>
</dbReference>
<dbReference type="HAMAP" id="MF_01216">
    <property type="entry name" value="Azoreductase_type1"/>
    <property type="match status" value="1"/>
</dbReference>
<dbReference type="NCBIfam" id="NF010075">
    <property type="entry name" value="PRK13556.1"/>
    <property type="match status" value="1"/>
</dbReference>
<dbReference type="Gene3D" id="3.40.50.360">
    <property type="match status" value="1"/>
</dbReference>
<evidence type="ECO:0000256" key="1">
    <source>
        <dbReference type="ARBA" id="ARBA00022630"/>
    </source>
</evidence>
<evidence type="ECO:0000259" key="7">
    <source>
        <dbReference type="Pfam" id="PF02525"/>
    </source>
</evidence>
<dbReference type="SUPFAM" id="SSF52218">
    <property type="entry name" value="Flavoproteins"/>
    <property type="match status" value="1"/>
</dbReference>
<evidence type="ECO:0000313" key="9">
    <source>
        <dbReference type="Proteomes" id="UP000199159"/>
    </source>
</evidence>
<keyword evidence="4 6" id="KW-0520">NAD</keyword>
<keyword evidence="9" id="KW-1185">Reference proteome</keyword>
<comment type="caution">
    <text evidence="6">Lacks conserved residue(s) required for the propagation of feature annotation.</text>
</comment>
<dbReference type="PANTHER" id="PTHR43741:SF7">
    <property type="entry name" value="FMN-DEPENDENT NADH:QUINONE OXIDOREDUCTASE"/>
    <property type="match status" value="1"/>
</dbReference>
<dbReference type="InterPro" id="IPR029039">
    <property type="entry name" value="Flavoprotein-like_sf"/>
</dbReference>